<dbReference type="PANTHER" id="PTHR30346">
    <property type="entry name" value="TRANSCRIPTIONAL DUAL REGULATOR HCAR-RELATED"/>
    <property type="match status" value="1"/>
</dbReference>
<keyword evidence="3 7" id="KW-0238">DNA-binding</keyword>
<keyword evidence="4" id="KW-0010">Activator</keyword>
<sequence>MEIRHLRYFLAVAHELNFTRAAQALQMSVPPLSQRIRALERELGRPLFDRSTHHTRLTPAGETLLPIAERLVADFDAVPGLLRASESPALVRIAVPDVLNPGLREQISRIKRTLATDYRIESRQLPSRDMEAELLADRVDIAFCRAPITHPDLTATELSTESMAVILDARHFPGRKFLRTKDLRGFTCVPPPRRWTLPPGAVQVLIDAGVRPDSGLTFSDIGGLLLLLTDTRRFAIMAPESDAAQQIDPNAFAVLPLIDVDMRLTTQLVRRTADTWLIPVIDAYPTETTTR</sequence>
<dbReference type="PANTHER" id="PTHR30346:SF28">
    <property type="entry name" value="HTH-TYPE TRANSCRIPTIONAL REGULATOR CYNR"/>
    <property type="match status" value="1"/>
</dbReference>
<evidence type="ECO:0000256" key="2">
    <source>
        <dbReference type="ARBA" id="ARBA00023015"/>
    </source>
</evidence>
<dbReference type="FunFam" id="1.10.10.10:FF:000001">
    <property type="entry name" value="LysR family transcriptional regulator"/>
    <property type="match status" value="1"/>
</dbReference>
<dbReference type="Pfam" id="PF00126">
    <property type="entry name" value="HTH_1"/>
    <property type="match status" value="1"/>
</dbReference>
<comment type="caution">
    <text evidence="7">The sequence shown here is derived from an EMBL/GenBank/DDBJ whole genome shotgun (WGS) entry which is preliminary data.</text>
</comment>
<dbReference type="Gene3D" id="1.10.10.10">
    <property type="entry name" value="Winged helix-like DNA-binding domain superfamily/Winged helix DNA-binding domain"/>
    <property type="match status" value="1"/>
</dbReference>
<evidence type="ECO:0000256" key="4">
    <source>
        <dbReference type="ARBA" id="ARBA00023159"/>
    </source>
</evidence>
<accession>A0A370HXZ0</accession>
<keyword evidence="5" id="KW-0804">Transcription</keyword>
<dbReference type="SUPFAM" id="SSF53850">
    <property type="entry name" value="Periplasmic binding protein-like II"/>
    <property type="match status" value="1"/>
</dbReference>
<dbReference type="GO" id="GO:0032993">
    <property type="term" value="C:protein-DNA complex"/>
    <property type="evidence" value="ECO:0007669"/>
    <property type="project" value="TreeGrafter"/>
</dbReference>
<evidence type="ECO:0000256" key="1">
    <source>
        <dbReference type="ARBA" id="ARBA00009437"/>
    </source>
</evidence>
<dbReference type="InterPro" id="IPR000847">
    <property type="entry name" value="LysR_HTH_N"/>
</dbReference>
<dbReference type="GO" id="GO:0003677">
    <property type="term" value="F:DNA binding"/>
    <property type="evidence" value="ECO:0007669"/>
    <property type="project" value="UniProtKB-KW"/>
</dbReference>
<evidence type="ECO:0000313" key="7">
    <source>
        <dbReference type="EMBL" id="RDI63365.1"/>
    </source>
</evidence>
<name>A0A370HXZ0_9NOCA</name>
<evidence type="ECO:0000313" key="8">
    <source>
        <dbReference type="Proteomes" id="UP000254869"/>
    </source>
</evidence>
<dbReference type="RefSeq" id="WP_068006017.1">
    <property type="nucleotide sequence ID" value="NZ_QQBC01000010.1"/>
</dbReference>
<dbReference type="InterPro" id="IPR036390">
    <property type="entry name" value="WH_DNA-bd_sf"/>
</dbReference>
<keyword evidence="2" id="KW-0805">Transcription regulation</keyword>
<dbReference type="Proteomes" id="UP000254869">
    <property type="component" value="Unassembled WGS sequence"/>
</dbReference>
<reference evidence="7 8" key="1">
    <citation type="submission" date="2018-07" db="EMBL/GenBank/DDBJ databases">
        <title>Genomic Encyclopedia of Type Strains, Phase IV (KMG-IV): sequencing the most valuable type-strain genomes for metagenomic binning, comparative biology and taxonomic classification.</title>
        <authorList>
            <person name="Goeker M."/>
        </authorList>
    </citation>
    <scope>NUCLEOTIDE SEQUENCE [LARGE SCALE GENOMIC DNA]</scope>
    <source>
        <strain evidence="7 8">DSM 44290</strain>
    </source>
</reference>
<dbReference type="CDD" id="cd05466">
    <property type="entry name" value="PBP2_LTTR_substrate"/>
    <property type="match status" value="1"/>
</dbReference>
<dbReference type="SUPFAM" id="SSF46785">
    <property type="entry name" value="Winged helix' DNA-binding domain"/>
    <property type="match status" value="1"/>
</dbReference>
<dbReference type="PROSITE" id="PS50931">
    <property type="entry name" value="HTH_LYSR"/>
    <property type="match status" value="1"/>
</dbReference>
<organism evidence="7 8">
    <name type="scientific">Nocardia pseudobrasiliensis</name>
    <dbReference type="NCBI Taxonomy" id="45979"/>
    <lineage>
        <taxon>Bacteria</taxon>
        <taxon>Bacillati</taxon>
        <taxon>Actinomycetota</taxon>
        <taxon>Actinomycetes</taxon>
        <taxon>Mycobacteriales</taxon>
        <taxon>Nocardiaceae</taxon>
        <taxon>Nocardia</taxon>
    </lineage>
</organism>
<evidence type="ECO:0000256" key="3">
    <source>
        <dbReference type="ARBA" id="ARBA00023125"/>
    </source>
</evidence>
<protein>
    <submittedName>
        <fullName evidence="7">DNA-binding transcriptional LysR family regulator</fullName>
    </submittedName>
</protein>
<feature type="domain" description="HTH lysR-type" evidence="6">
    <location>
        <begin position="1"/>
        <end position="58"/>
    </location>
</feature>
<dbReference type="PRINTS" id="PR00039">
    <property type="entry name" value="HTHLYSR"/>
</dbReference>
<dbReference type="GO" id="GO:0003700">
    <property type="term" value="F:DNA-binding transcription factor activity"/>
    <property type="evidence" value="ECO:0007669"/>
    <property type="project" value="InterPro"/>
</dbReference>
<comment type="similarity">
    <text evidence="1">Belongs to the LysR transcriptional regulatory family.</text>
</comment>
<evidence type="ECO:0000259" key="6">
    <source>
        <dbReference type="PROSITE" id="PS50931"/>
    </source>
</evidence>
<dbReference type="EMBL" id="QQBC01000010">
    <property type="protein sequence ID" value="RDI63365.1"/>
    <property type="molecule type" value="Genomic_DNA"/>
</dbReference>
<proteinExistence type="inferred from homology"/>
<gene>
    <name evidence="7" type="ORF">DFR76_11062</name>
</gene>
<dbReference type="AlphaFoldDB" id="A0A370HXZ0"/>
<dbReference type="STRING" id="1210086.GCA_001613105_06586"/>
<keyword evidence="8" id="KW-1185">Reference proteome</keyword>
<dbReference type="Pfam" id="PF03466">
    <property type="entry name" value="LysR_substrate"/>
    <property type="match status" value="1"/>
</dbReference>
<dbReference type="Gene3D" id="3.40.190.290">
    <property type="match status" value="1"/>
</dbReference>
<dbReference type="InterPro" id="IPR005119">
    <property type="entry name" value="LysR_subst-bd"/>
</dbReference>
<dbReference type="InterPro" id="IPR036388">
    <property type="entry name" value="WH-like_DNA-bd_sf"/>
</dbReference>
<evidence type="ECO:0000256" key="5">
    <source>
        <dbReference type="ARBA" id="ARBA00023163"/>
    </source>
</evidence>